<organism evidence="1 2">
    <name type="scientific">Antarcticirhabdus aurantiaca</name>
    <dbReference type="NCBI Taxonomy" id="2606717"/>
    <lineage>
        <taxon>Bacteria</taxon>
        <taxon>Pseudomonadati</taxon>
        <taxon>Pseudomonadota</taxon>
        <taxon>Alphaproteobacteria</taxon>
        <taxon>Hyphomicrobiales</taxon>
        <taxon>Aurantimonadaceae</taxon>
        <taxon>Antarcticirhabdus</taxon>
    </lineage>
</organism>
<dbReference type="EMBL" id="CP113520">
    <property type="protein sequence ID" value="WAJ29873.1"/>
    <property type="molecule type" value="Genomic_DNA"/>
</dbReference>
<evidence type="ECO:0000313" key="2">
    <source>
        <dbReference type="Proteomes" id="UP001163223"/>
    </source>
</evidence>
<dbReference type="EC" id="3.1.2.6" evidence="1"/>
<dbReference type="Proteomes" id="UP001163223">
    <property type="component" value="Chromosome"/>
</dbReference>
<keyword evidence="2" id="KW-1185">Reference proteome</keyword>
<protein>
    <submittedName>
        <fullName evidence="1">Hydroxyacylglutathione hydrolase</fullName>
        <ecNumber evidence="1">3.1.2.6</ecNumber>
    </submittedName>
</protein>
<proteinExistence type="predicted"/>
<reference evidence="1" key="1">
    <citation type="submission" date="2022-11" db="EMBL/GenBank/DDBJ databases">
        <title>beta-Carotene-producing bacterium, Jeongeuplla avenae sp. nov., alleviates the salt stress of Arabidopsis seedlings.</title>
        <authorList>
            <person name="Jiang L."/>
            <person name="Lee J."/>
        </authorList>
    </citation>
    <scope>NUCLEOTIDE SEQUENCE</scope>
    <source>
        <strain evidence="1">DY_R2A_6</strain>
    </source>
</reference>
<gene>
    <name evidence="1" type="primary">gloB</name>
    <name evidence="1" type="ORF">OXU80_06545</name>
</gene>
<keyword evidence="1" id="KW-0378">Hydrolase</keyword>
<sequence>MTDAIDIRLFPARSDNFGVLVHVPRTGATISIDAPEEAPILAALDAAGWRLTHILTTHHHGDHVEANEALKSRFGAKIVGPAGERDRIPGIDRAVAGGERIEVGGLAFEVIDVPGHTLGHVAYHAPEAKALFAGDALFSLGCGRIFEGTPEMLWASLQRLRALPDDTMLYCGHEYTATNARFASEVDPANLMLHERIREVEGLRTAGRPTIPVELGREKLTNPFLRADDPDLAAAFGMTGAEPAAIFTALRQKRDRF</sequence>
<name>A0ACD4NSJ8_9HYPH</name>
<accession>A0ACD4NSJ8</accession>
<evidence type="ECO:0000313" key="1">
    <source>
        <dbReference type="EMBL" id="WAJ29873.1"/>
    </source>
</evidence>